<evidence type="ECO:0000256" key="1">
    <source>
        <dbReference type="SAM" id="MobiDB-lite"/>
    </source>
</evidence>
<dbReference type="RefSeq" id="WP_168107814.1">
    <property type="nucleotide sequence ID" value="NZ_VTOX01000004.1"/>
</dbReference>
<organism evidence="2 3">
    <name type="scientific">Ramlibacter lithotrophicus</name>
    <dbReference type="NCBI Taxonomy" id="2606681"/>
    <lineage>
        <taxon>Bacteria</taxon>
        <taxon>Pseudomonadati</taxon>
        <taxon>Pseudomonadota</taxon>
        <taxon>Betaproteobacteria</taxon>
        <taxon>Burkholderiales</taxon>
        <taxon>Comamonadaceae</taxon>
        <taxon>Ramlibacter</taxon>
    </lineage>
</organism>
<feature type="compositionally biased region" description="Pro residues" evidence="1">
    <location>
        <begin position="93"/>
        <end position="112"/>
    </location>
</feature>
<proteinExistence type="predicted"/>
<dbReference type="Proteomes" id="UP000521868">
    <property type="component" value="Unassembled WGS sequence"/>
</dbReference>
<feature type="region of interest" description="Disordered" evidence="1">
    <location>
        <begin position="67"/>
        <end position="116"/>
    </location>
</feature>
<sequence length="193" mass="20481">MSSHTNWSLSRRPQIGVAALAVAMTAALLSALQGTHVRRIDGPPGKVMVWLPALSPKASAPIYREKRRAGQPIPPAKAGLRHSAPARTTEPFPAVPPAPHPGDPPVPVPEAPRGPATLNLQLRDVDARSGRSSLRQQADRAGTYMGDARLSEQGRLAQSVTRAAKAGCLASNEHGSLLSIFRIAYDAVTDRCK</sequence>
<evidence type="ECO:0000313" key="2">
    <source>
        <dbReference type="EMBL" id="NKE66688.1"/>
    </source>
</evidence>
<comment type="caution">
    <text evidence="2">The sequence shown here is derived from an EMBL/GenBank/DDBJ whole genome shotgun (WGS) entry which is preliminary data.</text>
</comment>
<evidence type="ECO:0000313" key="3">
    <source>
        <dbReference type="Proteomes" id="UP000521868"/>
    </source>
</evidence>
<dbReference type="EMBL" id="VTOX01000004">
    <property type="protein sequence ID" value="NKE66688.1"/>
    <property type="molecule type" value="Genomic_DNA"/>
</dbReference>
<accession>A0A7X6DGF6</accession>
<reference evidence="2 3" key="1">
    <citation type="journal article" date="2020" name="Nature">
        <title>Bacterial chemolithoautotrophy via manganese oxidation.</title>
        <authorList>
            <person name="Yu H."/>
            <person name="Leadbetter J.R."/>
        </authorList>
    </citation>
    <scope>NUCLEOTIDE SEQUENCE [LARGE SCALE GENOMIC DNA]</scope>
    <source>
        <strain evidence="2 3">RBP-1</strain>
    </source>
</reference>
<keyword evidence="3" id="KW-1185">Reference proteome</keyword>
<name>A0A7X6DGF6_9BURK</name>
<protein>
    <submittedName>
        <fullName evidence="2">Uncharacterized protein</fullName>
    </submittedName>
</protein>
<gene>
    <name evidence="2" type="ORF">RAMLITH_12715</name>
</gene>
<dbReference type="AlphaFoldDB" id="A0A7X6DGF6"/>